<dbReference type="RefSeq" id="WP_196202602.1">
    <property type="nucleotide sequence ID" value="NZ_JADPUN010000177.1"/>
</dbReference>
<keyword evidence="2" id="KW-1185">Reference proteome</keyword>
<gene>
    <name evidence="1" type="ORF">I0C86_19075</name>
</gene>
<evidence type="ECO:0000313" key="1">
    <source>
        <dbReference type="EMBL" id="MBF9131044.1"/>
    </source>
</evidence>
<proteinExistence type="predicted"/>
<comment type="caution">
    <text evidence="1">The sequence shown here is derived from an EMBL/GenBank/DDBJ whole genome shotgun (WGS) entry which is preliminary data.</text>
</comment>
<dbReference type="Proteomes" id="UP000638560">
    <property type="component" value="Unassembled WGS sequence"/>
</dbReference>
<accession>A0ABS0GXW6</accession>
<name>A0ABS0GXW6_9ACTN</name>
<protein>
    <submittedName>
        <fullName evidence="1">Transcriptional regulator</fullName>
    </submittedName>
</protein>
<dbReference type="EMBL" id="JADPUN010000177">
    <property type="protein sequence ID" value="MBF9131044.1"/>
    <property type="molecule type" value="Genomic_DNA"/>
</dbReference>
<evidence type="ECO:0000313" key="2">
    <source>
        <dbReference type="Proteomes" id="UP000638560"/>
    </source>
</evidence>
<organism evidence="1 2">
    <name type="scientific">Plantactinospora alkalitolerans</name>
    <dbReference type="NCBI Taxonomy" id="2789879"/>
    <lineage>
        <taxon>Bacteria</taxon>
        <taxon>Bacillati</taxon>
        <taxon>Actinomycetota</taxon>
        <taxon>Actinomycetes</taxon>
        <taxon>Micromonosporales</taxon>
        <taxon>Micromonosporaceae</taxon>
        <taxon>Plantactinospora</taxon>
    </lineage>
</organism>
<reference evidence="1 2" key="1">
    <citation type="submission" date="2020-11" db="EMBL/GenBank/DDBJ databases">
        <title>A novel isolate from a Black sea contaminated sediment with potential to produce alkanes: Plantactinospora alkalitolerans sp. nov.</title>
        <authorList>
            <person name="Carro L."/>
            <person name="Veyisoglu A."/>
            <person name="Guven K."/>
            <person name="Schumann P."/>
            <person name="Klenk H.-P."/>
            <person name="Sahin N."/>
        </authorList>
    </citation>
    <scope>NUCLEOTIDE SEQUENCE [LARGE SCALE GENOMIC DNA]</scope>
    <source>
        <strain evidence="1 2">S1510</strain>
    </source>
</reference>
<sequence length="86" mass="9815">MSNPDTPEAIARLRMVNAEAVLENRVDLRGYPYRNLVIRAQRGFSPERVTAAVAAAEVLDRFGWELLNVAEFGSTRQVLAFLRRRR</sequence>